<dbReference type="Proteomes" id="UP000001997">
    <property type="component" value="Unassembled WGS sequence"/>
</dbReference>
<protein>
    <recommendedName>
        <fullName evidence="4">Vacuolar protein sorting-associated protein 33</fullName>
    </recommendedName>
</protein>
<dbReference type="PANTHER" id="PTHR11679">
    <property type="entry name" value="VESICLE PROTEIN SORTING-ASSOCIATED"/>
    <property type="match status" value="1"/>
</dbReference>
<dbReference type="Gene3D" id="3.90.830.10">
    <property type="entry name" value="Syntaxin Binding Protein 1, Chain A, domain 2"/>
    <property type="match status" value="1"/>
</dbReference>
<evidence type="ECO:0008006" key="4">
    <source>
        <dbReference type="Google" id="ProtNLM"/>
    </source>
</evidence>
<dbReference type="FunCoup" id="A5DK62">
    <property type="interactions" value="736"/>
</dbReference>
<dbReference type="OMA" id="AYCGVVP"/>
<dbReference type="OrthoDB" id="10262287at2759"/>
<keyword evidence="3" id="KW-1185">Reference proteome</keyword>
<proteinExistence type="inferred from homology"/>
<dbReference type="InterPro" id="IPR043127">
    <property type="entry name" value="Sec-1-like_dom3a"/>
</dbReference>
<reference evidence="2 3" key="1">
    <citation type="journal article" date="2009" name="Nature">
        <title>Evolution of pathogenicity and sexual reproduction in eight Candida genomes.</title>
        <authorList>
            <person name="Butler G."/>
            <person name="Rasmussen M.D."/>
            <person name="Lin M.F."/>
            <person name="Santos M.A."/>
            <person name="Sakthikumar S."/>
            <person name="Munro C.A."/>
            <person name="Rheinbay E."/>
            <person name="Grabherr M."/>
            <person name="Forche A."/>
            <person name="Reedy J.L."/>
            <person name="Agrafioti I."/>
            <person name="Arnaud M.B."/>
            <person name="Bates S."/>
            <person name="Brown A.J."/>
            <person name="Brunke S."/>
            <person name="Costanzo M.C."/>
            <person name="Fitzpatrick D.A."/>
            <person name="de Groot P.W."/>
            <person name="Harris D."/>
            <person name="Hoyer L.L."/>
            <person name="Hube B."/>
            <person name="Klis F.M."/>
            <person name="Kodira C."/>
            <person name="Lennard N."/>
            <person name="Logue M.E."/>
            <person name="Martin R."/>
            <person name="Neiman A.M."/>
            <person name="Nikolaou E."/>
            <person name="Quail M.A."/>
            <person name="Quinn J."/>
            <person name="Santos M.C."/>
            <person name="Schmitzberger F.F."/>
            <person name="Sherlock G."/>
            <person name="Shah P."/>
            <person name="Silverstein K.A."/>
            <person name="Skrzypek M.S."/>
            <person name="Soll D."/>
            <person name="Staggs R."/>
            <person name="Stansfield I."/>
            <person name="Stumpf M.P."/>
            <person name="Sudbery P.E."/>
            <person name="Srikantha T."/>
            <person name="Zeng Q."/>
            <person name="Berman J."/>
            <person name="Berriman M."/>
            <person name="Heitman J."/>
            <person name="Gow N.A."/>
            <person name="Lorenz M.C."/>
            <person name="Birren B.W."/>
            <person name="Kellis M."/>
            <person name="Cuomo C.A."/>
        </authorList>
    </citation>
    <scope>NUCLEOTIDE SEQUENCE [LARGE SCALE GENOMIC DNA]</scope>
    <source>
        <strain evidence="3">ATCC 6260 / CBS 566 / DSM 6381 / JCM 1539 / NBRC 10279 / NRRL Y-324</strain>
    </source>
</reference>
<dbReference type="GeneID" id="5126212"/>
<organism evidence="2 3">
    <name type="scientific">Meyerozyma guilliermondii (strain ATCC 6260 / CBS 566 / DSM 6381 / JCM 1539 / NBRC 10279 / NRRL Y-324)</name>
    <name type="common">Yeast</name>
    <name type="synonym">Candida guilliermondii</name>
    <dbReference type="NCBI Taxonomy" id="294746"/>
    <lineage>
        <taxon>Eukaryota</taxon>
        <taxon>Fungi</taxon>
        <taxon>Dikarya</taxon>
        <taxon>Ascomycota</taxon>
        <taxon>Saccharomycotina</taxon>
        <taxon>Pichiomycetes</taxon>
        <taxon>Debaryomycetaceae</taxon>
        <taxon>Meyerozyma</taxon>
    </lineage>
</organism>
<dbReference type="InterPro" id="IPR001619">
    <property type="entry name" value="Sec1-like"/>
</dbReference>
<dbReference type="SUPFAM" id="SSF56815">
    <property type="entry name" value="Sec1/munc18-like (SM) proteins"/>
    <property type="match status" value="1"/>
</dbReference>
<dbReference type="HOGENOM" id="CLU_344541_0_0_1"/>
<name>A5DK62_PICGU</name>
<accession>A5DK62</accession>
<evidence type="ECO:0000313" key="3">
    <source>
        <dbReference type="Proteomes" id="UP000001997"/>
    </source>
</evidence>
<dbReference type="EMBL" id="CH408158">
    <property type="protein sequence ID" value="EDK39565.2"/>
    <property type="molecule type" value="Genomic_DNA"/>
</dbReference>
<dbReference type="InterPro" id="IPR036045">
    <property type="entry name" value="Sec1-like_sf"/>
</dbReference>
<dbReference type="Gene3D" id="3.40.50.1910">
    <property type="match status" value="1"/>
</dbReference>
<dbReference type="InterPro" id="IPR043155">
    <property type="entry name" value="VPS33_dom3b"/>
</dbReference>
<dbReference type="VEuPathDB" id="FungiDB:PGUG_03663"/>
<dbReference type="InterPro" id="IPR027482">
    <property type="entry name" value="Sec1-like_dom2"/>
</dbReference>
<sequence length="682" mass="77635">MSPLENLNSNVLDRLIHNLSTVYTSPNLLIIDRLVAPIVDFLTTISKLRSSAKFDNLVYLDSPLDKDTLNQYKGLILILESSNKAANEVFELSKKFPTKKIHVIVKDMTRSFVYNISNLLKGSVTFESLALNPNIDKPFRINSNIRVCRWSVSPLVVDDKVLSLEMRYGGFQSYMFEPIEQISRLSDSFLALLNEFSGKNMLKVKNYFGKGDHAALLISMIKEEKIRQYLATTMNPLQQEFYLNKYPGNTDVVVLERNLDLTSVALNQLNYQGLIDDLFTLRLNEVTVSGTKYLMKDDLYRDIKHLNFASIGPKLNQLARLVQEQYKQKDNLSDISEIRKLVNNLGSLTSKQDLIKKHTTISEAILSYIKYGTVDETPTTETGQKYNQYEQYIEFENEVFDMEYKASVSKIKQFITEAFDMYLVTSSVILVSIVNDGIKEKDYDQIHSKAFENFGIEVSLLWESMASRGIFKVSKSGPSDFFGAFSGFGISSSQPKSPEPIDEDKYSRTLGISGGQWTQRSNYSLINKFWNLHPLLEEEESTKRTGDLVDEYPHPSFALPGNTVPILVRLVEALYSRKFLKYKPVNNVSRRCNWDGLQMDTMFEGKTVDINVCDSSDSKRSEPSTKGYVVIIVIGGITRGELSCLKYLEQQLRSQGQEKEFIIVTSGTVNQRKMIEAIKSLD</sequence>
<dbReference type="AlphaFoldDB" id="A5DK62"/>
<evidence type="ECO:0000313" key="2">
    <source>
        <dbReference type="EMBL" id="EDK39565.2"/>
    </source>
</evidence>
<dbReference type="STRING" id="294746.A5DK62"/>
<dbReference type="eggNOG" id="KOG1302">
    <property type="taxonomic scope" value="Eukaryota"/>
</dbReference>
<comment type="similarity">
    <text evidence="1">Belongs to the STXBP/unc-18/SEC1 family.</text>
</comment>
<dbReference type="Gene3D" id="1.25.40.850">
    <property type="match status" value="1"/>
</dbReference>
<dbReference type="RefSeq" id="XP_001484282.2">
    <property type="nucleotide sequence ID" value="XM_001484232.1"/>
</dbReference>
<gene>
    <name evidence="2" type="ORF">PGUG_03663</name>
</gene>
<evidence type="ECO:0000256" key="1">
    <source>
        <dbReference type="ARBA" id="ARBA00009884"/>
    </source>
</evidence>
<dbReference type="InParanoid" id="A5DK62"/>
<dbReference type="Pfam" id="PF00995">
    <property type="entry name" value="Sec1"/>
    <property type="match status" value="1"/>
</dbReference>
<dbReference type="GO" id="GO:0016192">
    <property type="term" value="P:vesicle-mediated transport"/>
    <property type="evidence" value="ECO:0007669"/>
    <property type="project" value="InterPro"/>
</dbReference>
<dbReference type="KEGG" id="pgu:PGUG_03663"/>